<comment type="caution">
    <text evidence="3">The sequence shown here is derived from an EMBL/GenBank/DDBJ whole genome shotgun (WGS) entry which is preliminary data.</text>
</comment>
<sequence>MKKLIVMGAFALLSITLFSCSADELETTKDKTEVQKESIPSQANIGPDDDPITVPPPPKKP</sequence>
<evidence type="ECO:0000256" key="2">
    <source>
        <dbReference type="SAM" id="SignalP"/>
    </source>
</evidence>
<protein>
    <submittedName>
        <fullName evidence="3">Uncharacterized protein</fullName>
    </submittedName>
</protein>
<dbReference type="RefSeq" id="WP_379796677.1">
    <property type="nucleotide sequence ID" value="NZ_JBHSFY010000004.1"/>
</dbReference>
<feature type="chain" id="PRO_5045456317" evidence="2">
    <location>
        <begin position="23"/>
        <end position="61"/>
    </location>
</feature>
<evidence type="ECO:0000313" key="4">
    <source>
        <dbReference type="Proteomes" id="UP001596003"/>
    </source>
</evidence>
<keyword evidence="4" id="KW-1185">Reference proteome</keyword>
<keyword evidence="2" id="KW-0732">Signal</keyword>
<dbReference type="Proteomes" id="UP001596003">
    <property type="component" value="Unassembled WGS sequence"/>
</dbReference>
<name>A0ABV8ZAA1_9FLAO</name>
<feature type="region of interest" description="Disordered" evidence="1">
    <location>
        <begin position="26"/>
        <end position="61"/>
    </location>
</feature>
<dbReference type="EMBL" id="JBHSFY010000004">
    <property type="protein sequence ID" value="MFC4476993.1"/>
    <property type="molecule type" value="Genomic_DNA"/>
</dbReference>
<proteinExistence type="predicted"/>
<evidence type="ECO:0000256" key="1">
    <source>
        <dbReference type="SAM" id="MobiDB-lite"/>
    </source>
</evidence>
<evidence type="ECO:0000313" key="3">
    <source>
        <dbReference type="EMBL" id="MFC4476993.1"/>
    </source>
</evidence>
<organism evidence="3 4">
    <name type="scientific">Flavobacterium chungangensis</name>
    <dbReference type="NCBI Taxonomy" id="2708132"/>
    <lineage>
        <taxon>Bacteria</taxon>
        <taxon>Pseudomonadati</taxon>
        <taxon>Bacteroidota</taxon>
        <taxon>Flavobacteriia</taxon>
        <taxon>Flavobacteriales</taxon>
        <taxon>Flavobacteriaceae</taxon>
        <taxon>Flavobacterium</taxon>
    </lineage>
</organism>
<feature type="compositionally biased region" description="Basic and acidic residues" evidence="1">
    <location>
        <begin position="26"/>
        <end position="36"/>
    </location>
</feature>
<dbReference type="PROSITE" id="PS51257">
    <property type="entry name" value="PROKAR_LIPOPROTEIN"/>
    <property type="match status" value="1"/>
</dbReference>
<gene>
    <name evidence="3" type="ORF">ACFO3N_07955</name>
</gene>
<reference evidence="4" key="1">
    <citation type="journal article" date="2019" name="Int. J. Syst. Evol. Microbiol.">
        <title>The Global Catalogue of Microorganisms (GCM) 10K type strain sequencing project: providing services to taxonomists for standard genome sequencing and annotation.</title>
        <authorList>
            <consortium name="The Broad Institute Genomics Platform"/>
            <consortium name="The Broad Institute Genome Sequencing Center for Infectious Disease"/>
            <person name="Wu L."/>
            <person name="Ma J."/>
        </authorList>
    </citation>
    <scope>NUCLEOTIDE SEQUENCE [LARGE SCALE GENOMIC DNA]</scope>
    <source>
        <strain evidence="4">NBRC 103627</strain>
    </source>
</reference>
<accession>A0ABV8ZAA1</accession>
<feature type="signal peptide" evidence="2">
    <location>
        <begin position="1"/>
        <end position="22"/>
    </location>
</feature>